<comment type="caution">
    <text evidence="1">The sequence shown here is derived from an EMBL/GenBank/DDBJ whole genome shotgun (WGS) entry which is preliminary data.</text>
</comment>
<evidence type="ECO:0000313" key="1">
    <source>
        <dbReference type="EMBL" id="CAD8193487.1"/>
    </source>
</evidence>
<dbReference type="AlphaFoldDB" id="A0A8S1WXY6"/>
<proteinExistence type="predicted"/>
<evidence type="ECO:0000313" key="2">
    <source>
        <dbReference type="Proteomes" id="UP000689195"/>
    </source>
</evidence>
<keyword evidence="2" id="KW-1185">Reference proteome</keyword>
<gene>
    <name evidence="1" type="ORF">PPENT_87.1.T1040110</name>
</gene>
<organism evidence="1 2">
    <name type="scientific">Paramecium pentaurelia</name>
    <dbReference type="NCBI Taxonomy" id="43138"/>
    <lineage>
        <taxon>Eukaryota</taxon>
        <taxon>Sar</taxon>
        <taxon>Alveolata</taxon>
        <taxon>Ciliophora</taxon>
        <taxon>Intramacronucleata</taxon>
        <taxon>Oligohymenophorea</taxon>
        <taxon>Peniculida</taxon>
        <taxon>Parameciidae</taxon>
        <taxon>Paramecium</taxon>
    </lineage>
</organism>
<name>A0A8S1WXY6_9CILI</name>
<dbReference type="Proteomes" id="UP000689195">
    <property type="component" value="Unassembled WGS sequence"/>
</dbReference>
<protein>
    <submittedName>
        <fullName evidence="1">Uncharacterized protein</fullName>
    </submittedName>
</protein>
<reference evidence="1" key="1">
    <citation type="submission" date="2021-01" db="EMBL/GenBank/DDBJ databases">
        <authorList>
            <consortium name="Genoscope - CEA"/>
            <person name="William W."/>
        </authorList>
    </citation>
    <scope>NUCLEOTIDE SEQUENCE</scope>
</reference>
<accession>A0A8S1WXY6</accession>
<dbReference type="EMBL" id="CAJJDO010000104">
    <property type="protein sequence ID" value="CAD8193487.1"/>
    <property type="molecule type" value="Genomic_DNA"/>
</dbReference>
<sequence>MLNNKKSFEVQKIIKTNLYIPFINQIHQIYETLIYLISIIFGMKQLYQIDIIKSSQKQMNVKLYNKKAIKLLIIY</sequence>